<reference evidence="3 4" key="1">
    <citation type="journal article" date="2016" name="Genome Biol. Evol.">
        <title>Divergent and convergent evolution of fungal pathogenicity.</title>
        <authorList>
            <person name="Shang Y."/>
            <person name="Xiao G."/>
            <person name="Zheng P."/>
            <person name="Cen K."/>
            <person name="Zhan S."/>
            <person name="Wang C."/>
        </authorList>
    </citation>
    <scope>NUCLEOTIDE SEQUENCE [LARGE SCALE GENOMIC DNA]</scope>
    <source>
        <strain evidence="3 4">ARSEF 7405</strain>
    </source>
</reference>
<dbReference type="GO" id="GO:0005783">
    <property type="term" value="C:endoplasmic reticulum"/>
    <property type="evidence" value="ECO:0007669"/>
    <property type="project" value="TreeGrafter"/>
</dbReference>
<accession>A0A168AYS2</accession>
<organism evidence="3 4">
    <name type="scientific">Ascosphaera apis ARSEF 7405</name>
    <dbReference type="NCBI Taxonomy" id="392613"/>
    <lineage>
        <taxon>Eukaryota</taxon>
        <taxon>Fungi</taxon>
        <taxon>Dikarya</taxon>
        <taxon>Ascomycota</taxon>
        <taxon>Pezizomycotina</taxon>
        <taxon>Eurotiomycetes</taxon>
        <taxon>Eurotiomycetidae</taxon>
        <taxon>Onygenales</taxon>
        <taxon>Ascosphaeraceae</taxon>
        <taxon>Ascosphaera</taxon>
    </lineage>
</organism>
<evidence type="ECO:0000313" key="3">
    <source>
        <dbReference type="EMBL" id="KZZ94538.1"/>
    </source>
</evidence>
<proteinExistence type="predicted"/>
<dbReference type="GO" id="GO:0006890">
    <property type="term" value="P:retrograde vesicle-mediated transport, Golgi to endoplasmic reticulum"/>
    <property type="evidence" value="ECO:0007669"/>
    <property type="project" value="InterPro"/>
</dbReference>
<comment type="caution">
    <text evidence="3">The sequence shown here is derived from an EMBL/GenBank/DDBJ whole genome shotgun (WGS) entry which is preliminary data.</text>
</comment>
<feature type="region of interest" description="Disordered" evidence="2">
    <location>
        <begin position="207"/>
        <end position="264"/>
    </location>
</feature>
<dbReference type="VEuPathDB" id="FungiDB:AAP_01838"/>
<evidence type="ECO:0000256" key="1">
    <source>
        <dbReference type="SAM" id="Coils"/>
    </source>
</evidence>
<protein>
    <submittedName>
        <fullName evidence="3">Uncharacterized protein</fullName>
    </submittedName>
</protein>
<name>A0A168AYS2_9EURO</name>
<feature type="compositionally biased region" description="Low complexity" evidence="2">
    <location>
        <begin position="211"/>
        <end position="242"/>
    </location>
</feature>
<feature type="region of interest" description="Disordered" evidence="2">
    <location>
        <begin position="1"/>
        <end position="25"/>
    </location>
</feature>
<dbReference type="GO" id="GO:0031201">
    <property type="term" value="C:SNARE complex"/>
    <property type="evidence" value="ECO:0007669"/>
    <property type="project" value="TreeGrafter"/>
</dbReference>
<dbReference type="GO" id="GO:0005484">
    <property type="term" value="F:SNAP receptor activity"/>
    <property type="evidence" value="ECO:0007669"/>
    <property type="project" value="InterPro"/>
</dbReference>
<dbReference type="Proteomes" id="UP000242877">
    <property type="component" value="Unassembled WGS sequence"/>
</dbReference>
<gene>
    <name evidence="3" type="ORF">AAP_01838</name>
</gene>
<dbReference type="PANTHER" id="PTHR12825">
    <property type="entry name" value="BNIP1-RELATED"/>
    <property type="match status" value="1"/>
</dbReference>
<evidence type="ECO:0000256" key="2">
    <source>
        <dbReference type="SAM" id="MobiDB-lite"/>
    </source>
</evidence>
<dbReference type="PANTHER" id="PTHR12825:SF0">
    <property type="entry name" value="VESICLE TRANSPORT PROTEIN SEC20"/>
    <property type="match status" value="1"/>
</dbReference>
<sequence length="337" mass="36378">MATASIHTPNPSHESPPPPPTSTSTLHTHLLRLQSSLEETTSLISSLRTITSEPPLQTQLPAQLDTSRAELSADIRARLHLLDEEFAGCKVRWEVLREVRSGVSGSAARGVGVGAVGGGIAVAKGWVGVGARKTLMLKEDERRKKEEGKGGRDEREREDGEWERVDVLVGLMGEDLKAARTAFRKAEITAKRAIEELRRQQRRSLLHRFDSTITSPTSTSTSISPTNLTPTHTSTSDSTSTPQSPPQQPPHNHPPPNRSLRPSNILSTTSQDITSSLRRTHSLLTSSLSTSHFAQQTLAQSTAALEALTGTYSDLDGLLKSTGNFLDVGRHGGVVGC</sequence>
<feature type="coiled-coil region" evidence="1">
    <location>
        <begin position="176"/>
        <end position="203"/>
    </location>
</feature>
<dbReference type="EMBL" id="AZGZ01000006">
    <property type="protein sequence ID" value="KZZ94538.1"/>
    <property type="molecule type" value="Genomic_DNA"/>
</dbReference>
<dbReference type="AlphaFoldDB" id="A0A168AYS2"/>
<evidence type="ECO:0000313" key="4">
    <source>
        <dbReference type="Proteomes" id="UP000242877"/>
    </source>
</evidence>
<dbReference type="InterPro" id="IPR005606">
    <property type="entry name" value="Sec20"/>
</dbReference>
<keyword evidence="1" id="KW-0175">Coiled coil</keyword>
<keyword evidence="4" id="KW-1185">Reference proteome</keyword>
<feature type="region of interest" description="Disordered" evidence="2">
    <location>
        <begin position="141"/>
        <end position="160"/>
    </location>
</feature>
<feature type="compositionally biased region" description="Pro residues" evidence="2">
    <location>
        <begin position="243"/>
        <end position="257"/>
    </location>
</feature>